<evidence type="ECO:0000259" key="1">
    <source>
        <dbReference type="Pfam" id="PF04773"/>
    </source>
</evidence>
<name>A0ABT8Y8I9_9SPHN</name>
<dbReference type="Gene3D" id="2.60.120.1440">
    <property type="match status" value="1"/>
</dbReference>
<gene>
    <name evidence="3" type="ORF">Q4F19_09605</name>
</gene>
<keyword evidence="4" id="KW-1185">Reference proteome</keyword>
<dbReference type="Proteomes" id="UP001169764">
    <property type="component" value="Unassembled WGS sequence"/>
</dbReference>
<evidence type="ECO:0000313" key="3">
    <source>
        <dbReference type="EMBL" id="MDO6414633.1"/>
    </source>
</evidence>
<reference evidence="3" key="1">
    <citation type="submission" date="2023-07" db="EMBL/GenBank/DDBJ databases">
        <authorList>
            <person name="Kim M."/>
        </authorList>
    </citation>
    <scope>NUCLEOTIDE SEQUENCE</scope>
    <source>
        <strain evidence="3">BIUV-7</strain>
    </source>
</reference>
<dbReference type="PIRSF" id="PIRSF018266">
    <property type="entry name" value="FecR"/>
    <property type="match status" value="1"/>
</dbReference>
<comment type="caution">
    <text evidence="3">The sequence shown here is derived from an EMBL/GenBank/DDBJ whole genome shotgun (WGS) entry which is preliminary data.</text>
</comment>
<dbReference type="EMBL" id="JAUOTP010000003">
    <property type="protein sequence ID" value="MDO6414633.1"/>
    <property type="molecule type" value="Genomic_DNA"/>
</dbReference>
<evidence type="ECO:0000313" key="4">
    <source>
        <dbReference type="Proteomes" id="UP001169764"/>
    </source>
</evidence>
<sequence length="315" mass="34392">MPSESGNEIDEIATGWVARLDSEDWTSAEEEALDAWLGQDKRHQGAFLHAHALWLALDPAADQEAAKAKVDHVRRGFVLGGGAALAASLVGGVALWRKGHTITTAVGEIRRLPLPDGSVAAINTASEMKIAYADHHRDIDLRRGEAWFQVSSNPRRPFLVEAGAVRVLAVGTAFSVRRRDQGADILVTEGVVRAWTEGRDHEGVQLRAGDHVFLSDTAQVRRSAARSIDQALAWRNGRIDLQGETLSAAIDEFNRYNQRQLVLEDPALASERLDGFFRTDDVEGFAKALRVTFNVPVSIDPVGEIRIGSRGSHSL</sequence>
<proteinExistence type="predicted"/>
<organism evidence="3 4">
    <name type="scientific">Sphingomonas natans</name>
    <dbReference type="NCBI Taxonomy" id="3063330"/>
    <lineage>
        <taxon>Bacteria</taxon>
        <taxon>Pseudomonadati</taxon>
        <taxon>Pseudomonadota</taxon>
        <taxon>Alphaproteobacteria</taxon>
        <taxon>Sphingomonadales</taxon>
        <taxon>Sphingomonadaceae</taxon>
        <taxon>Sphingomonas</taxon>
    </lineage>
</organism>
<dbReference type="InterPro" id="IPR006860">
    <property type="entry name" value="FecR"/>
</dbReference>
<dbReference type="InterPro" id="IPR012373">
    <property type="entry name" value="Ferrdict_sens_TM"/>
</dbReference>
<evidence type="ECO:0000259" key="2">
    <source>
        <dbReference type="Pfam" id="PF16220"/>
    </source>
</evidence>
<accession>A0ABT8Y8I9</accession>
<dbReference type="PANTHER" id="PTHR30273">
    <property type="entry name" value="PERIPLASMIC SIGNAL SENSOR AND SIGMA FACTOR ACTIVATOR FECR-RELATED"/>
    <property type="match status" value="1"/>
</dbReference>
<protein>
    <submittedName>
        <fullName evidence="3">FecR domain-containing protein</fullName>
    </submittedName>
</protein>
<feature type="domain" description="FecR protein" evidence="1">
    <location>
        <begin position="101"/>
        <end position="193"/>
    </location>
</feature>
<dbReference type="Pfam" id="PF04773">
    <property type="entry name" value="FecR"/>
    <property type="match status" value="1"/>
</dbReference>
<dbReference type="PANTHER" id="PTHR30273:SF2">
    <property type="entry name" value="PROTEIN FECR"/>
    <property type="match status" value="1"/>
</dbReference>
<dbReference type="Pfam" id="PF16220">
    <property type="entry name" value="DUF4880"/>
    <property type="match status" value="1"/>
</dbReference>
<dbReference type="InterPro" id="IPR032623">
    <property type="entry name" value="FecR_N"/>
</dbReference>
<dbReference type="RefSeq" id="WP_303541927.1">
    <property type="nucleotide sequence ID" value="NZ_JAUOTP010000003.1"/>
</dbReference>
<feature type="domain" description="FecR N-terminal" evidence="2">
    <location>
        <begin position="13"/>
        <end position="53"/>
    </location>
</feature>